<feature type="domain" description="Major facilitator superfamily (MFS) profile" evidence="7">
    <location>
        <begin position="1"/>
        <end position="374"/>
    </location>
</feature>
<accession>A0A9X7UF56</accession>
<feature type="transmembrane region" description="Helical" evidence="6">
    <location>
        <begin position="287"/>
        <end position="308"/>
    </location>
</feature>
<dbReference type="InterPro" id="IPR036259">
    <property type="entry name" value="MFS_trans_sf"/>
</dbReference>
<dbReference type="Gene3D" id="1.20.1250.20">
    <property type="entry name" value="MFS general substrate transporter like domains"/>
    <property type="match status" value="1"/>
</dbReference>
<evidence type="ECO:0000313" key="9">
    <source>
        <dbReference type="Proteomes" id="UP000515377"/>
    </source>
</evidence>
<feature type="transmembrane region" description="Helical" evidence="6">
    <location>
        <begin position="156"/>
        <end position="175"/>
    </location>
</feature>
<organism evidence="8 9">
    <name type="scientific">Sphingobium yanoikuyae</name>
    <name type="common">Sphingomonas yanoikuyae</name>
    <dbReference type="NCBI Taxonomy" id="13690"/>
    <lineage>
        <taxon>Bacteria</taxon>
        <taxon>Pseudomonadati</taxon>
        <taxon>Pseudomonadota</taxon>
        <taxon>Alphaproteobacteria</taxon>
        <taxon>Sphingomonadales</taxon>
        <taxon>Sphingomonadaceae</taxon>
        <taxon>Sphingobium</taxon>
    </lineage>
</organism>
<dbReference type="GO" id="GO:0022857">
    <property type="term" value="F:transmembrane transporter activity"/>
    <property type="evidence" value="ECO:0007669"/>
    <property type="project" value="InterPro"/>
</dbReference>
<keyword evidence="4 6" id="KW-1133">Transmembrane helix</keyword>
<dbReference type="PROSITE" id="PS50850">
    <property type="entry name" value="MFS"/>
    <property type="match status" value="1"/>
</dbReference>
<evidence type="ECO:0000313" key="8">
    <source>
        <dbReference type="EMBL" id="QNG49158.1"/>
    </source>
</evidence>
<dbReference type="SUPFAM" id="SSF103473">
    <property type="entry name" value="MFS general substrate transporter"/>
    <property type="match status" value="1"/>
</dbReference>
<keyword evidence="5 6" id="KW-0472">Membrane</keyword>
<evidence type="ECO:0000256" key="1">
    <source>
        <dbReference type="ARBA" id="ARBA00004651"/>
    </source>
</evidence>
<name>A0A9X7UF56_SPHYA</name>
<dbReference type="InterPro" id="IPR011701">
    <property type="entry name" value="MFS"/>
</dbReference>
<dbReference type="PANTHER" id="PTHR43124:SF5">
    <property type="entry name" value="PURINE RIBONUCLEOSIDE EFFLUX PUMP NEPI"/>
    <property type="match status" value="1"/>
</dbReference>
<keyword evidence="3 6" id="KW-0812">Transmembrane</keyword>
<dbReference type="PANTHER" id="PTHR43124">
    <property type="entry name" value="PURINE EFFLUX PUMP PBUE"/>
    <property type="match status" value="1"/>
</dbReference>
<feature type="transmembrane region" description="Helical" evidence="6">
    <location>
        <begin position="66"/>
        <end position="89"/>
    </location>
</feature>
<feature type="transmembrane region" description="Helical" evidence="6">
    <location>
        <begin position="262"/>
        <end position="281"/>
    </location>
</feature>
<dbReference type="EMBL" id="CP060122">
    <property type="protein sequence ID" value="QNG49158.1"/>
    <property type="molecule type" value="Genomic_DNA"/>
</dbReference>
<dbReference type="Pfam" id="PF07690">
    <property type="entry name" value="MFS_1"/>
    <property type="match status" value="1"/>
</dbReference>
<proteinExistence type="predicted"/>
<dbReference type="AlphaFoldDB" id="A0A9X7UF56"/>
<comment type="subcellular location">
    <subcellularLocation>
        <location evidence="1">Cell membrane</location>
        <topology evidence="1">Multi-pass membrane protein</topology>
    </subcellularLocation>
</comment>
<feature type="transmembrane region" description="Helical" evidence="6">
    <location>
        <begin position="349"/>
        <end position="369"/>
    </location>
</feature>
<keyword evidence="2" id="KW-1003">Cell membrane</keyword>
<feature type="transmembrane region" description="Helical" evidence="6">
    <location>
        <begin position="320"/>
        <end position="343"/>
    </location>
</feature>
<evidence type="ECO:0000256" key="3">
    <source>
        <dbReference type="ARBA" id="ARBA00022692"/>
    </source>
</evidence>
<evidence type="ECO:0000256" key="6">
    <source>
        <dbReference type="SAM" id="Phobius"/>
    </source>
</evidence>
<gene>
    <name evidence="8" type="ORF">H3V42_20090</name>
</gene>
<evidence type="ECO:0000256" key="2">
    <source>
        <dbReference type="ARBA" id="ARBA00022475"/>
    </source>
</evidence>
<evidence type="ECO:0000256" key="4">
    <source>
        <dbReference type="ARBA" id="ARBA00022989"/>
    </source>
</evidence>
<feature type="transmembrane region" description="Helical" evidence="6">
    <location>
        <begin position="95"/>
        <end position="116"/>
    </location>
</feature>
<reference evidence="8 9" key="1">
    <citation type="submission" date="2020-07" db="EMBL/GenBank/DDBJ databases">
        <title>Whole genome sequence of Sphingobium yanoikuyae A3.</title>
        <authorList>
            <person name="Han S.-S."/>
        </authorList>
    </citation>
    <scope>NUCLEOTIDE SEQUENCE [LARGE SCALE GENOMIC DNA]</scope>
    <source>
        <strain evidence="8 9">A3</strain>
    </source>
</reference>
<sequence length="384" mass="38190">MFSLAFGIFGLVTAELLPVSILTPMANDLGASKGAVGQAVTTTGLVAAISGPIVVAGMGTIDRRTIIIGLMLLMVGSCILAAIATSVAVLLLARAMLGVALGGSYGLTTALALRIVPSAQVPRAISTVAMGVSLAIVLATPLAVAIGEILGWRATFLAVACVGAVALLIQLLALPRLPASGGTDAAAFRKALSRRGVQVGIVASIIIIAGHFAGFTFIRPFLETVPRLSFETLSMALFAFGIAGIAGNMAAGVVAARSPASAFAASALLITLAATILIFFGRSTGGAFSATALWGFAFGGVPVAASIWNARIASDIAEPAGALLASAFQIAIASGALIGGVLIDTVGPEAPVAFAGAATLIGGAFMGVIGRALETPHTLEEDTV</sequence>
<protein>
    <submittedName>
        <fullName evidence="8">MFS transporter</fullName>
    </submittedName>
</protein>
<feature type="transmembrane region" description="Helical" evidence="6">
    <location>
        <begin position="196"/>
        <end position="218"/>
    </location>
</feature>
<dbReference type="Proteomes" id="UP000515377">
    <property type="component" value="Chromosome"/>
</dbReference>
<dbReference type="InterPro" id="IPR050189">
    <property type="entry name" value="MFS_Efflux_Transporters"/>
</dbReference>
<dbReference type="CDD" id="cd17324">
    <property type="entry name" value="MFS_NepI_like"/>
    <property type="match status" value="1"/>
</dbReference>
<dbReference type="InterPro" id="IPR020846">
    <property type="entry name" value="MFS_dom"/>
</dbReference>
<dbReference type="GO" id="GO:0005886">
    <property type="term" value="C:plasma membrane"/>
    <property type="evidence" value="ECO:0007669"/>
    <property type="project" value="UniProtKB-SubCell"/>
</dbReference>
<feature type="transmembrane region" description="Helical" evidence="6">
    <location>
        <begin position="128"/>
        <end position="150"/>
    </location>
</feature>
<evidence type="ECO:0000256" key="5">
    <source>
        <dbReference type="ARBA" id="ARBA00023136"/>
    </source>
</evidence>
<feature type="transmembrane region" description="Helical" evidence="6">
    <location>
        <begin position="233"/>
        <end position="255"/>
    </location>
</feature>
<evidence type="ECO:0000259" key="7">
    <source>
        <dbReference type="PROSITE" id="PS50850"/>
    </source>
</evidence>
<feature type="transmembrane region" description="Helical" evidence="6">
    <location>
        <begin position="38"/>
        <end position="59"/>
    </location>
</feature>